<dbReference type="PANTHER" id="PTHR43252">
    <property type="entry name" value="TRANSCRIPTIONAL REGULATOR YQJI"/>
    <property type="match status" value="1"/>
</dbReference>
<dbReference type="EMBL" id="BLAD01000037">
    <property type="protein sequence ID" value="GER98591.1"/>
    <property type="molecule type" value="Genomic_DNA"/>
</dbReference>
<evidence type="ECO:0000259" key="2">
    <source>
        <dbReference type="Pfam" id="PF03551"/>
    </source>
</evidence>
<proteinExistence type="predicted"/>
<comment type="caution">
    <text evidence="3">The sequence shown here is derived from an EMBL/GenBank/DDBJ whole genome shotgun (WGS) entry which is preliminary data.</text>
</comment>
<gene>
    <name evidence="3" type="ORF">Acor_06530</name>
</gene>
<accession>A0A5M3VSI8</accession>
<dbReference type="InterPro" id="IPR036390">
    <property type="entry name" value="WH_DNA-bd_sf"/>
</dbReference>
<keyword evidence="4" id="KW-1185">Reference proteome</keyword>
<dbReference type="Proteomes" id="UP000334990">
    <property type="component" value="Unassembled WGS sequence"/>
</dbReference>
<organism evidence="3 4">
    <name type="scientific">Acrocarpospora corrugata</name>
    <dbReference type="NCBI Taxonomy" id="35763"/>
    <lineage>
        <taxon>Bacteria</taxon>
        <taxon>Bacillati</taxon>
        <taxon>Actinomycetota</taxon>
        <taxon>Actinomycetes</taxon>
        <taxon>Streptosporangiales</taxon>
        <taxon>Streptosporangiaceae</taxon>
        <taxon>Acrocarpospora</taxon>
    </lineage>
</organism>
<dbReference type="InterPro" id="IPR011991">
    <property type="entry name" value="ArsR-like_HTH"/>
</dbReference>
<dbReference type="Gene3D" id="1.10.10.10">
    <property type="entry name" value="Winged helix-like DNA-binding domain superfamily/Winged helix DNA-binding domain"/>
    <property type="match status" value="1"/>
</dbReference>
<dbReference type="InterPro" id="IPR005149">
    <property type="entry name" value="Tscrpt_reg_PadR_N"/>
</dbReference>
<dbReference type="CDD" id="cd00090">
    <property type="entry name" value="HTH_ARSR"/>
    <property type="match status" value="1"/>
</dbReference>
<protein>
    <submittedName>
        <fullName evidence="3">Transcriptional regulator</fullName>
    </submittedName>
</protein>
<name>A0A5M3VSI8_9ACTN</name>
<evidence type="ECO:0000313" key="3">
    <source>
        <dbReference type="EMBL" id="GER98591.1"/>
    </source>
</evidence>
<sequence length="199" mass="22553">MEDNLMWVGGPPFPPHSPIPPHPGGPFEAHPGGPFDVPPPHAVPLPGPRVKRGDVRQALLRLLHEEARNGYQMIEEISRRSNGIWRPSPGSVYPALQQLEDEGLVRAEESGGSRTYRLTDEGRRRADEWSGVEPWDEVARSMPEDRHELRLLWGQLGEAFVHLTRVASDKQVAQTKKLLKNTRREIFKILASDEEEDER</sequence>
<dbReference type="PANTHER" id="PTHR43252:SF2">
    <property type="entry name" value="TRANSCRIPTION REGULATOR, PADR-LIKE FAMILY"/>
    <property type="match status" value="1"/>
</dbReference>
<dbReference type="RefSeq" id="WP_155335033.1">
    <property type="nucleotide sequence ID" value="NZ_BAAABN010000078.1"/>
</dbReference>
<dbReference type="OrthoDB" id="1683430at2"/>
<dbReference type="SUPFAM" id="SSF46785">
    <property type="entry name" value="Winged helix' DNA-binding domain"/>
    <property type="match status" value="1"/>
</dbReference>
<dbReference type="InterPro" id="IPR036388">
    <property type="entry name" value="WH-like_DNA-bd_sf"/>
</dbReference>
<feature type="region of interest" description="Disordered" evidence="1">
    <location>
        <begin position="1"/>
        <end position="32"/>
    </location>
</feature>
<feature type="compositionally biased region" description="Pro residues" evidence="1">
    <location>
        <begin position="11"/>
        <end position="24"/>
    </location>
</feature>
<evidence type="ECO:0000256" key="1">
    <source>
        <dbReference type="SAM" id="MobiDB-lite"/>
    </source>
</evidence>
<reference evidence="3 4" key="1">
    <citation type="submission" date="2019-10" db="EMBL/GenBank/DDBJ databases">
        <title>Whole genome shotgun sequence of Acrocarpospora corrugata NBRC 13972.</title>
        <authorList>
            <person name="Ichikawa N."/>
            <person name="Kimura A."/>
            <person name="Kitahashi Y."/>
            <person name="Komaki H."/>
            <person name="Oguchi A."/>
        </authorList>
    </citation>
    <scope>NUCLEOTIDE SEQUENCE [LARGE SCALE GENOMIC DNA]</scope>
    <source>
        <strain evidence="3 4">NBRC 13972</strain>
    </source>
</reference>
<dbReference type="Pfam" id="PF03551">
    <property type="entry name" value="PadR"/>
    <property type="match status" value="1"/>
</dbReference>
<dbReference type="AlphaFoldDB" id="A0A5M3VSI8"/>
<evidence type="ECO:0000313" key="4">
    <source>
        <dbReference type="Proteomes" id="UP000334990"/>
    </source>
</evidence>
<feature type="domain" description="Transcription regulator PadR N-terminal" evidence="2">
    <location>
        <begin position="59"/>
        <end position="126"/>
    </location>
</feature>